<feature type="transmembrane region" description="Helical" evidence="2">
    <location>
        <begin position="239"/>
        <end position="270"/>
    </location>
</feature>
<organism evidence="4 5">
    <name type="scientific">Popillia japonica</name>
    <name type="common">Japanese beetle</name>
    <dbReference type="NCBI Taxonomy" id="7064"/>
    <lineage>
        <taxon>Eukaryota</taxon>
        <taxon>Metazoa</taxon>
        <taxon>Ecdysozoa</taxon>
        <taxon>Arthropoda</taxon>
        <taxon>Hexapoda</taxon>
        <taxon>Insecta</taxon>
        <taxon>Pterygota</taxon>
        <taxon>Neoptera</taxon>
        <taxon>Endopterygota</taxon>
        <taxon>Coleoptera</taxon>
        <taxon>Polyphaga</taxon>
        <taxon>Scarabaeiformia</taxon>
        <taxon>Scarabaeidae</taxon>
        <taxon>Rutelinae</taxon>
        <taxon>Popillia</taxon>
    </lineage>
</organism>
<comment type="caution">
    <text evidence="4">The sequence shown here is derived from an EMBL/GenBank/DDBJ whole genome shotgun (WGS) entry which is preliminary data.</text>
</comment>
<dbReference type="GO" id="GO:0003676">
    <property type="term" value="F:nucleic acid binding"/>
    <property type="evidence" value="ECO:0007669"/>
    <property type="project" value="InterPro"/>
</dbReference>
<evidence type="ECO:0000256" key="1">
    <source>
        <dbReference type="PROSITE-ProRule" id="PRU00047"/>
    </source>
</evidence>
<evidence type="ECO:0000256" key="2">
    <source>
        <dbReference type="SAM" id="Phobius"/>
    </source>
</evidence>
<dbReference type="SMART" id="SM00343">
    <property type="entry name" value="ZnF_C2HC"/>
    <property type="match status" value="1"/>
</dbReference>
<dbReference type="Proteomes" id="UP001458880">
    <property type="component" value="Unassembled WGS sequence"/>
</dbReference>
<feature type="transmembrane region" description="Helical" evidence="2">
    <location>
        <begin position="355"/>
        <end position="382"/>
    </location>
</feature>
<dbReference type="Pfam" id="PF00098">
    <property type="entry name" value="zf-CCHC"/>
    <property type="match status" value="1"/>
</dbReference>
<dbReference type="InterPro" id="IPR001878">
    <property type="entry name" value="Znf_CCHC"/>
</dbReference>
<protein>
    <submittedName>
        <fullName evidence="4">Zinc knuckle</fullName>
    </submittedName>
</protein>
<feature type="transmembrane region" description="Helical" evidence="2">
    <location>
        <begin position="135"/>
        <end position="157"/>
    </location>
</feature>
<keyword evidence="2" id="KW-1133">Transmembrane helix</keyword>
<sequence length="778" mass="88266">MYYAKLKTYLDKTILKKKERTFLEDINPTLILGRLFGNVFVTFEGDLILKTLLIPLPFHLAYIFFCGYNYKDVINLFLTFSMYNRASDYLVFLILIVGTILRPIDIFLKRNQHRDILTNIEKLNQSLGISKQPHYVIDFSLLTLIITLIFRNILFGVGLSSVEVTKPTVGSYFIFMTSFNACNVNGYINRVINTEIKKQFKVMNGKILTYQQDGRLAQVRDAITQFIKLIRLTERFNDVCLLPMLIFLSLHGSLSIWTLHCAILCIMLQLPNYKSTVLLAILRLVINFVEMVDVIQSWDSIREETFLVKIYLDEIKALFRDINVKLTFYRDVDSLVHLSNMRLNLSRILLENDDVINASLMGTLLSFFVLTTNSIAAVLSNIKAHMENNKVDPILILWNTSSSIHVLIYIWFLLKIRIHVLNERSKPLTEADSKLRQQFSVQLVDLLSRLSHQAKFARKSMVRAQSTLLDITMVTPPGNEDEASSSSSDESVAGAYNNWSDLMVGLRSEFLLPEYDEHLFEEIKRRTQGPNESIGIYVSVMKNLFGRLCTSVPESTRLSVMKNLFGRLCTSVPESTRLKILVRNLAPFYQTQLGLVEITSIAQLLQYGKQLEARRASVEAYVPPPTRGKSLEPDLACVSAGSGSDRGTTVEAGPSNSIKCWNCGRNGHRSAQCASRTIVGGPGWEILRTLNLNLKPGKVVCTVANGQKCRSLGVVSLPMCVRDRVRVIDVLVIPELPHLLILGTDFWRIMGVVPDLRRGEWLFSAEPVRVQIFGVLWV</sequence>
<keyword evidence="2" id="KW-0472">Membrane</keyword>
<dbReference type="PROSITE" id="PS50158">
    <property type="entry name" value="ZF_CCHC"/>
    <property type="match status" value="1"/>
</dbReference>
<name>A0AAW1MDS1_POPJA</name>
<evidence type="ECO:0000313" key="4">
    <source>
        <dbReference type="EMBL" id="KAK9745724.1"/>
    </source>
</evidence>
<evidence type="ECO:0000313" key="5">
    <source>
        <dbReference type="Proteomes" id="UP001458880"/>
    </source>
</evidence>
<reference evidence="4 5" key="1">
    <citation type="journal article" date="2024" name="BMC Genomics">
        <title>De novo assembly and annotation of Popillia japonica's genome with initial clues to its potential as an invasive pest.</title>
        <authorList>
            <person name="Cucini C."/>
            <person name="Boschi S."/>
            <person name="Funari R."/>
            <person name="Cardaioli E."/>
            <person name="Iannotti N."/>
            <person name="Marturano G."/>
            <person name="Paoli F."/>
            <person name="Bruttini M."/>
            <person name="Carapelli A."/>
            <person name="Frati F."/>
            <person name="Nardi F."/>
        </authorList>
    </citation>
    <scope>NUCLEOTIDE SEQUENCE [LARGE SCALE GENOMIC DNA]</scope>
    <source>
        <strain evidence="4">DMR45628</strain>
    </source>
</reference>
<dbReference type="GO" id="GO:0008270">
    <property type="term" value="F:zinc ion binding"/>
    <property type="evidence" value="ECO:0007669"/>
    <property type="project" value="UniProtKB-KW"/>
</dbReference>
<evidence type="ECO:0000259" key="3">
    <source>
        <dbReference type="PROSITE" id="PS50158"/>
    </source>
</evidence>
<dbReference type="AlphaFoldDB" id="A0AAW1MDS1"/>
<gene>
    <name evidence="4" type="ORF">QE152_g6702</name>
</gene>
<proteinExistence type="predicted"/>
<dbReference type="InterPro" id="IPR036875">
    <property type="entry name" value="Znf_CCHC_sf"/>
</dbReference>
<dbReference type="EMBL" id="JASPKY010000046">
    <property type="protein sequence ID" value="KAK9745724.1"/>
    <property type="molecule type" value="Genomic_DNA"/>
</dbReference>
<dbReference type="SUPFAM" id="SSF57756">
    <property type="entry name" value="Retrovirus zinc finger-like domains"/>
    <property type="match status" value="1"/>
</dbReference>
<keyword evidence="2" id="KW-0812">Transmembrane</keyword>
<keyword evidence="1" id="KW-0862">Zinc</keyword>
<accession>A0AAW1MDS1</accession>
<feature type="transmembrane region" description="Helical" evidence="2">
    <location>
        <begin position="52"/>
        <end position="70"/>
    </location>
</feature>
<feature type="domain" description="CCHC-type" evidence="3">
    <location>
        <begin position="659"/>
        <end position="673"/>
    </location>
</feature>
<feature type="transmembrane region" description="Helical" evidence="2">
    <location>
        <begin position="90"/>
        <end position="108"/>
    </location>
</feature>
<feature type="transmembrane region" description="Helical" evidence="2">
    <location>
        <begin position="169"/>
        <end position="188"/>
    </location>
</feature>
<keyword evidence="1" id="KW-0863">Zinc-finger</keyword>
<keyword evidence="5" id="KW-1185">Reference proteome</keyword>
<feature type="transmembrane region" description="Helical" evidence="2">
    <location>
        <begin position="394"/>
        <end position="414"/>
    </location>
</feature>
<keyword evidence="1" id="KW-0479">Metal-binding</keyword>